<dbReference type="AlphaFoldDB" id="A0A4Q1DCT9"/>
<evidence type="ECO:0000313" key="3">
    <source>
        <dbReference type="Proteomes" id="UP000290545"/>
    </source>
</evidence>
<gene>
    <name evidence="2" type="ORF">ESB13_08315</name>
</gene>
<dbReference type="Gene3D" id="2.170.15.10">
    <property type="entry name" value="Proaerolysin, chain A, domain 3"/>
    <property type="match status" value="1"/>
</dbReference>
<evidence type="ECO:0000313" key="2">
    <source>
        <dbReference type="EMBL" id="RXK86788.1"/>
    </source>
</evidence>
<sequence length="210" mass="22913">MKSLYQYAILLIAAAVLFSCSKNSGGPETGTPDEEAGSYQLEEITYSLASGDGIDTVKLNLAGGEFSNYGNNISEQKMSPDYSSLTKRSLFTLSNGETAPKGLLLDTVKVPVPSNWYSNQGYSVDTRLFTLSGKEVELPYLIADSHDLNVSVPARSRVVIDSKIDRYTIRCSFKAIFKNAATGARDTITGKWNGTLRYNNSSFVATEYPL</sequence>
<dbReference type="RefSeq" id="WP_129002537.1">
    <property type="nucleotide sequence ID" value="NZ_SDHZ01000001.1"/>
</dbReference>
<keyword evidence="3" id="KW-1185">Reference proteome</keyword>
<keyword evidence="1" id="KW-0732">Signal</keyword>
<evidence type="ECO:0000256" key="1">
    <source>
        <dbReference type="SAM" id="SignalP"/>
    </source>
</evidence>
<accession>A0A4Q1DCT9</accession>
<dbReference type="Proteomes" id="UP000290545">
    <property type="component" value="Unassembled WGS sequence"/>
</dbReference>
<reference evidence="2 3" key="1">
    <citation type="submission" date="2019-01" db="EMBL/GenBank/DDBJ databases">
        <title>Filimonas sp. strain TTM-71.</title>
        <authorList>
            <person name="Chen W.-M."/>
        </authorList>
    </citation>
    <scope>NUCLEOTIDE SEQUENCE [LARGE SCALE GENOMIC DNA]</scope>
    <source>
        <strain evidence="2 3">TTM-71</strain>
    </source>
</reference>
<feature type="chain" id="PRO_5020997382" description="DUF1735 domain-containing protein" evidence="1">
    <location>
        <begin position="26"/>
        <end position="210"/>
    </location>
</feature>
<proteinExistence type="predicted"/>
<evidence type="ECO:0008006" key="4">
    <source>
        <dbReference type="Google" id="ProtNLM"/>
    </source>
</evidence>
<dbReference type="EMBL" id="SDHZ01000001">
    <property type="protein sequence ID" value="RXK86788.1"/>
    <property type="molecule type" value="Genomic_DNA"/>
</dbReference>
<feature type="signal peptide" evidence="1">
    <location>
        <begin position="1"/>
        <end position="25"/>
    </location>
</feature>
<dbReference type="OrthoDB" id="703896at2"/>
<name>A0A4Q1DCT9_9BACT</name>
<organism evidence="2 3">
    <name type="scientific">Filimonas effusa</name>
    <dbReference type="NCBI Taxonomy" id="2508721"/>
    <lineage>
        <taxon>Bacteria</taxon>
        <taxon>Pseudomonadati</taxon>
        <taxon>Bacteroidota</taxon>
        <taxon>Chitinophagia</taxon>
        <taxon>Chitinophagales</taxon>
        <taxon>Chitinophagaceae</taxon>
        <taxon>Filimonas</taxon>
    </lineage>
</organism>
<comment type="caution">
    <text evidence="2">The sequence shown here is derived from an EMBL/GenBank/DDBJ whole genome shotgun (WGS) entry which is preliminary data.</text>
</comment>
<protein>
    <recommendedName>
        <fullName evidence="4">DUF1735 domain-containing protein</fullName>
    </recommendedName>
</protein>
<dbReference type="PROSITE" id="PS51257">
    <property type="entry name" value="PROKAR_LIPOPROTEIN"/>
    <property type="match status" value="1"/>
</dbReference>